<comment type="caution">
    <text evidence="12">The sequence shown here is derived from an EMBL/GenBank/DDBJ whole genome shotgun (WGS) entry which is preliminary data.</text>
</comment>
<dbReference type="Pfam" id="PF04770">
    <property type="entry name" value="ZF-HD_dimer"/>
    <property type="match status" value="1"/>
</dbReference>
<dbReference type="NCBIfam" id="TIGR01565">
    <property type="entry name" value="homeo_ZF_HD"/>
    <property type="match status" value="1"/>
</dbReference>
<evidence type="ECO:0000256" key="6">
    <source>
        <dbReference type="ARBA" id="ARBA00023125"/>
    </source>
</evidence>
<keyword evidence="13" id="KW-1185">Reference proteome</keyword>
<gene>
    <name evidence="12" type="primary">ZHD1_4</name>
    <name evidence="12" type="ORF">CASFOL_018893</name>
</gene>
<accession>A0ABD3D5W0</accession>
<keyword evidence="5" id="KW-0805">Transcription regulation</keyword>
<evidence type="ECO:0000256" key="5">
    <source>
        <dbReference type="ARBA" id="ARBA00023015"/>
    </source>
</evidence>
<evidence type="ECO:0000256" key="2">
    <source>
        <dbReference type="ARBA" id="ARBA00022723"/>
    </source>
</evidence>
<dbReference type="InterPro" id="IPR009057">
    <property type="entry name" value="Homeodomain-like_sf"/>
</dbReference>
<evidence type="ECO:0000256" key="9">
    <source>
        <dbReference type="ARBA" id="ARBA00023242"/>
    </source>
</evidence>
<feature type="domain" description="ZF-HD dimerization-type" evidence="11">
    <location>
        <begin position="54"/>
        <end position="105"/>
    </location>
</feature>
<evidence type="ECO:0000256" key="8">
    <source>
        <dbReference type="ARBA" id="ARBA00023163"/>
    </source>
</evidence>
<dbReference type="InterPro" id="IPR006455">
    <property type="entry name" value="Homeodomain_ZF_HD"/>
</dbReference>
<evidence type="ECO:0000259" key="11">
    <source>
        <dbReference type="PROSITE" id="PS51523"/>
    </source>
</evidence>
<dbReference type="FunFam" id="1.10.10.60:FF:000257">
    <property type="entry name" value="Zinc-finger homeodomain protein 2"/>
    <property type="match status" value="1"/>
</dbReference>
<feature type="region of interest" description="Disordered" evidence="10">
    <location>
        <begin position="125"/>
        <end position="159"/>
    </location>
</feature>
<evidence type="ECO:0000256" key="4">
    <source>
        <dbReference type="ARBA" id="ARBA00022833"/>
    </source>
</evidence>
<keyword evidence="2" id="KW-0479">Metal-binding</keyword>
<dbReference type="SUPFAM" id="SSF46689">
    <property type="entry name" value="Homeodomain-like"/>
    <property type="match status" value="1"/>
</dbReference>
<keyword evidence="8" id="KW-0804">Transcription</keyword>
<evidence type="ECO:0000256" key="1">
    <source>
        <dbReference type="ARBA" id="ARBA00004123"/>
    </source>
</evidence>
<keyword evidence="9" id="KW-0539">Nucleus</keyword>
<dbReference type="EMBL" id="JAVIJP010000026">
    <property type="protein sequence ID" value="KAL3636594.1"/>
    <property type="molecule type" value="Genomic_DNA"/>
</dbReference>
<keyword evidence="3" id="KW-0863">Zinc-finger</keyword>
<dbReference type="PROSITE" id="PS51523">
    <property type="entry name" value="ZF_HD_DIMER"/>
    <property type="match status" value="1"/>
</dbReference>
<dbReference type="InterPro" id="IPR006456">
    <property type="entry name" value="ZF_HD_homeobox_Cys/His_dimer"/>
</dbReference>
<reference evidence="13" key="1">
    <citation type="journal article" date="2024" name="IScience">
        <title>Strigolactones Initiate the Formation of Haustorium-like Structures in Castilleja.</title>
        <authorList>
            <person name="Buerger M."/>
            <person name="Peterson D."/>
            <person name="Chory J."/>
        </authorList>
    </citation>
    <scope>NUCLEOTIDE SEQUENCE [LARGE SCALE GENOMIC DNA]</scope>
</reference>
<dbReference type="Gene3D" id="1.10.10.60">
    <property type="entry name" value="Homeodomain-like"/>
    <property type="match status" value="1"/>
</dbReference>
<evidence type="ECO:0000256" key="3">
    <source>
        <dbReference type="ARBA" id="ARBA00022771"/>
    </source>
</evidence>
<evidence type="ECO:0000313" key="13">
    <source>
        <dbReference type="Proteomes" id="UP001632038"/>
    </source>
</evidence>
<feature type="region of interest" description="Disordered" evidence="10">
    <location>
        <begin position="1"/>
        <end position="29"/>
    </location>
</feature>
<protein>
    <submittedName>
        <fullName evidence="12">Zinc-finger homeodomain protein 9-like</fullName>
    </submittedName>
</protein>
<dbReference type="Proteomes" id="UP001632038">
    <property type="component" value="Unassembled WGS sequence"/>
</dbReference>
<evidence type="ECO:0000256" key="7">
    <source>
        <dbReference type="ARBA" id="ARBA00023155"/>
    </source>
</evidence>
<dbReference type="NCBIfam" id="TIGR01566">
    <property type="entry name" value="ZF_HD_prot_N"/>
    <property type="match status" value="1"/>
</dbReference>
<keyword evidence="7" id="KW-0371">Homeobox</keyword>
<feature type="region of interest" description="Disordered" evidence="10">
    <location>
        <begin position="179"/>
        <end position="205"/>
    </location>
</feature>
<dbReference type="GO" id="GO:0008270">
    <property type="term" value="F:zinc ion binding"/>
    <property type="evidence" value="ECO:0007669"/>
    <property type="project" value="UniProtKB-KW"/>
</dbReference>
<dbReference type="GO" id="GO:0003677">
    <property type="term" value="F:DNA binding"/>
    <property type="evidence" value="ECO:0007669"/>
    <property type="project" value="UniProtKB-KW"/>
</dbReference>
<evidence type="ECO:0000256" key="10">
    <source>
        <dbReference type="SAM" id="MobiDB-lite"/>
    </source>
</evidence>
<keyword evidence="6" id="KW-0238">DNA-binding</keyword>
<dbReference type="GO" id="GO:0005634">
    <property type="term" value="C:nucleus"/>
    <property type="evidence" value="ECO:0007669"/>
    <property type="project" value="UniProtKB-SubCell"/>
</dbReference>
<sequence length="292" mass="31804">MELNNSTVKTPEAETEAPTQTRVQLPAAKQSPFRNGVLKRHAPPHPHHPVVVTYRECLKNHAAAIGGHAIDGCCEFMPSPASNPVDPTSLKCAACGCHRNFHRREPEETSPLLNSAPPQLALEYRPHHRHHPPSPPPTGDGGVSSPDDSPSPPPISSAYYAPSAPHMLLALSHGLANPPAAQSPVPATFNPNNLTPQSNSGGRKRFRTKFTHNQKEKMLELAERLGWKMQRRDEDLINGVCSEIGVDKGVFKVWMHNHKNNSGSKKDEPAAQFANTRIAILTPPPTGDLLET</sequence>
<feature type="compositionally biased region" description="Polar residues" evidence="10">
    <location>
        <begin position="189"/>
        <end position="201"/>
    </location>
</feature>
<evidence type="ECO:0000313" key="12">
    <source>
        <dbReference type="EMBL" id="KAL3636594.1"/>
    </source>
</evidence>
<dbReference type="AlphaFoldDB" id="A0ABD3D5W0"/>
<name>A0ABD3D5W0_9LAMI</name>
<comment type="subcellular location">
    <subcellularLocation>
        <location evidence="1">Nucleus</location>
    </subcellularLocation>
</comment>
<dbReference type="PANTHER" id="PTHR31948:SF72">
    <property type="entry name" value="ZINC-FINGER HOMEODOMAIN PROTEIN 10"/>
    <property type="match status" value="1"/>
</dbReference>
<dbReference type="PANTHER" id="PTHR31948">
    <property type="entry name" value="ZINC-FINGER HOMEODOMAIN PROTEIN 2"/>
    <property type="match status" value="1"/>
</dbReference>
<keyword evidence="4" id="KW-0862">Zinc</keyword>
<proteinExistence type="predicted"/>
<organism evidence="12 13">
    <name type="scientific">Castilleja foliolosa</name>
    <dbReference type="NCBI Taxonomy" id="1961234"/>
    <lineage>
        <taxon>Eukaryota</taxon>
        <taxon>Viridiplantae</taxon>
        <taxon>Streptophyta</taxon>
        <taxon>Embryophyta</taxon>
        <taxon>Tracheophyta</taxon>
        <taxon>Spermatophyta</taxon>
        <taxon>Magnoliopsida</taxon>
        <taxon>eudicotyledons</taxon>
        <taxon>Gunneridae</taxon>
        <taxon>Pentapetalae</taxon>
        <taxon>asterids</taxon>
        <taxon>lamiids</taxon>
        <taxon>Lamiales</taxon>
        <taxon>Orobanchaceae</taxon>
        <taxon>Pedicularideae</taxon>
        <taxon>Castillejinae</taxon>
        <taxon>Castilleja</taxon>
    </lineage>
</organism>